<dbReference type="AlphaFoldDB" id="A0A4D6N6E0"/>
<feature type="compositionally biased region" description="Basic and acidic residues" evidence="1">
    <location>
        <begin position="40"/>
        <end position="74"/>
    </location>
</feature>
<evidence type="ECO:0000313" key="2">
    <source>
        <dbReference type="EMBL" id="QCE09380.1"/>
    </source>
</evidence>
<proteinExistence type="predicted"/>
<accession>A0A4D6N6E0</accession>
<keyword evidence="3" id="KW-1185">Reference proteome</keyword>
<dbReference type="Proteomes" id="UP000501690">
    <property type="component" value="Linkage Group LG10"/>
</dbReference>
<feature type="compositionally biased region" description="Gly residues" evidence="1">
    <location>
        <begin position="77"/>
        <end position="92"/>
    </location>
</feature>
<evidence type="ECO:0000313" key="3">
    <source>
        <dbReference type="Proteomes" id="UP000501690"/>
    </source>
</evidence>
<feature type="region of interest" description="Disordered" evidence="1">
    <location>
        <begin position="1"/>
        <end position="92"/>
    </location>
</feature>
<evidence type="ECO:0000256" key="1">
    <source>
        <dbReference type="SAM" id="MobiDB-lite"/>
    </source>
</evidence>
<protein>
    <submittedName>
        <fullName evidence="2">Uncharacterized protein</fullName>
    </submittedName>
</protein>
<name>A0A4D6N6E0_VIGUN</name>
<gene>
    <name evidence="2" type="ORF">DEO72_LG10g599</name>
</gene>
<feature type="compositionally biased region" description="Basic and acidic residues" evidence="1">
    <location>
        <begin position="19"/>
        <end position="29"/>
    </location>
</feature>
<reference evidence="2 3" key="1">
    <citation type="submission" date="2019-04" db="EMBL/GenBank/DDBJ databases">
        <title>An improved genome assembly and genetic linkage map for asparagus bean, Vigna unguiculata ssp. sesquipedialis.</title>
        <authorList>
            <person name="Xia Q."/>
            <person name="Zhang R."/>
            <person name="Dong Y."/>
        </authorList>
    </citation>
    <scope>NUCLEOTIDE SEQUENCE [LARGE SCALE GENOMIC DNA]</scope>
    <source>
        <tissue evidence="2">Leaf</tissue>
    </source>
</reference>
<dbReference type="EMBL" id="CP039354">
    <property type="protein sequence ID" value="QCE09380.1"/>
    <property type="molecule type" value="Genomic_DNA"/>
</dbReference>
<feature type="compositionally biased region" description="Acidic residues" evidence="1">
    <location>
        <begin position="30"/>
        <end position="39"/>
    </location>
</feature>
<sequence length="92" mass="10059">MRDGRVVRSRGVLAHQRRRDSLDGDGRTDDDLEVAEPADDGIRRARPRGHEEDRYSPCLERNGEAKESVQERFARGGVKGDGVAGEASGGGR</sequence>
<organism evidence="2 3">
    <name type="scientific">Vigna unguiculata</name>
    <name type="common">Cowpea</name>
    <dbReference type="NCBI Taxonomy" id="3917"/>
    <lineage>
        <taxon>Eukaryota</taxon>
        <taxon>Viridiplantae</taxon>
        <taxon>Streptophyta</taxon>
        <taxon>Embryophyta</taxon>
        <taxon>Tracheophyta</taxon>
        <taxon>Spermatophyta</taxon>
        <taxon>Magnoliopsida</taxon>
        <taxon>eudicotyledons</taxon>
        <taxon>Gunneridae</taxon>
        <taxon>Pentapetalae</taxon>
        <taxon>rosids</taxon>
        <taxon>fabids</taxon>
        <taxon>Fabales</taxon>
        <taxon>Fabaceae</taxon>
        <taxon>Papilionoideae</taxon>
        <taxon>50 kb inversion clade</taxon>
        <taxon>NPAAA clade</taxon>
        <taxon>indigoferoid/millettioid clade</taxon>
        <taxon>Phaseoleae</taxon>
        <taxon>Vigna</taxon>
    </lineage>
</organism>